<comment type="caution">
    <text evidence="1">The sequence shown here is derived from an EMBL/GenBank/DDBJ whole genome shotgun (WGS) entry which is preliminary data.</text>
</comment>
<name>A0A7Y0HRV2_9CLOT</name>
<organism evidence="1 2">
    <name type="scientific">Clostridium muellerianum</name>
    <dbReference type="NCBI Taxonomy" id="2716538"/>
    <lineage>
        <taxon>Bacteria</taxon>
        <taxon>Bacillati</taxon>
        <taxon>Bacillota</taxon>
        <taxon>Clostridia</taxon>
        <taxon>Eubacteriales</taxon>
        <taxon>Clostridiaceae</taxon>
        <taxon>Clostridium</taxon>
    </lineage>
</organism>
<gene>
    <name evidence="1" type="ORF">HBE96_21885</name>
</gene>
<accession>A0A7Y0HRV2</accession>
<keyword evidence="2" id="KW-1185">Reference proteome</keyword>
<dbReference type="Proteomes" id="UP000537131">
    <property type="component" value="Unassembled WGS sequence"/>
</dbReference>
<dbReference type="RefSeq" id="WP_169299819.1">
    <property type="nucleotide sequence ID" value="NZ_JABBNI010000063.1"/>
</dbReference>
<dbReference type="AlphaFoldDB" id="A0A7Y0HRV2"/>
<dbReference type="EMBL" id="JABBNI010000063">
    <property type="protein sequence ID" value="NMM65238.1"/>
    <property type="molecule type" value="Genomic_DNA"/>
</dbReference>
<reference evidence="1 2" key="1">
    <citation type="submission" date="2020-06" db="EMBL/GenBank/DDBJ databases">
        <title>Complete Genome Sequence of Clostridium muelleri sp. nov. P21T, an Acid-Alcohol Producing Acetogen Isolated from Old Hay.</title>
        <authorList>
            <person name="Duncan K.E."/>
            <person name="Tanner R.S."/>
        </authorList>
    </citation>
    <scope>NUCLEOTIDE SEQUENCE [LARGE SCALE GENOMIC DNA]</scope>
    <source>
        <strain evidence="1 2">P21</strain>
    </source>
</reference>
<sequence>MIANAGFNSIRYKKELVRRYPTDLIEFEKVLISVNPVYEWFIGNAEKASYKLIKAFITNIVPLGYLGKKYFKIIANKKQGATVELWKLYNNIEKQYWIGNLEIAKYSELISLGFKGIQLGGDCPIDSIFKFIGKDAIRILEAVRK</sequence>
<evidence type="ECO:0000313" key="2">
    <source>
        <dbReference type="Proteomes" id="UP000537131"/>
    </source>
</evidence>
<protein>
    <submittedName>
        <fullName evidence="1">Uncharacterized protein</fullName>
    </submittedName>
</protein>
<evidence type="ECO:0000313" key="1">
    <source>
        <dbReference type="EMBL" id="NMM65238.1"/>
    </source>
</evidence>
<proteinExistence type="predicted"/>